<organism evidence="7 8">
    <name type="scientific">Caenorhabditis auriculariae</name>
    <dbReference type="NCBI Taxonomy" id="2777116"/>
    <lineage>
        <taxon>Eukaryota</taxon>
        <taxon>Metazoa</taxon>
        <taxon>Ecdysozoa</taxon>
        <taxon>Nematoda</taxon>
        <taxon>Chromadorea</taxon>
        <taxon>Rhabditida</taxon>
        <taxon>Rhabditina</taxon>
        <taxon>Rhabditomorpha</taxon>
        <taxon>Rhabditoidea</taxon>
        <taxon>Rhabditidae</taxon>
        <taxon>Peloderinae</taxon>
        <taxon>Caenorhabditis</taxon>
    </lineage>
</organism>
<feature type="compositionally biased region" description="Polar residues" evidence="4">
    <location>
        <begin position="58"/>
        <end position="92"/>
    </location>
</feature>
<dbReference type="CDD" id="cd18793">
    <property type="entry name" value="SF2_C_SNF"/>
    <property type="match status" value="1"/>
</dbReference>
<dbReference type="InterPro" id="IPR027417">
    <property type="entry name" value="P-loop_NTPase"/>
</dbReference>
<feature type="region of interest" description="Disordered" evidence="4">
    <location>
        <begin position="593"/>
        <end position="617"/>
    </location>
</feature>
<dbReference type="PROSITE" id="PS51194">
    <property type="entry name" value="HELICASE_CTER"/>
    <property type="match status" value="1"/>
</dbReference>
<dbReference type="PROSITE" id="PS51192">
    <property type="entry name" value="HELICASE_ATP_BIND_1"/>
    <property type="match status" value="1"/>
</dbReference>
<evidence type="ECO:0000313" key="7">
    <source>
        <dbReference type="EMBL" id="CAD6184559.1"/>
    </source>
</evidence>
<dbReference type="PANTHER" id="PTHR45626:SF50">
    <property type="entry name" value="TRANSCRIPTION TERMINATION FACTOR 2"/>
    <property type="match status" value="1"/>
</dbReference>
<feature type="compositionally biased region" description="Polar residues" evidence="4">
    <location>
        <begin position="37"/>
        <end position="46"/>
    </location>
</feature>
<keyword evidence="1" id="KW-0547">Nucleotide-binding</keyword>
<feature type="region of interest" description="Disordered" evidence="4">
    <location>
        <begin position="243"/>
        <end position="289"/>
    </location>
</feature>
<keyword evidence="2" id="KW-0378">Hydrolase</keyword>
<dbReference type="GO" id="GO:0005634">
    <property type="term" value="C:nucleus"/>
    <property type="evidence" value="ECO:0007669"/>
    <property type="project" value="TreeGrafter"/>
</dbReference>
<feature type="compositionally biased region" description="Basic and acidic residues" evidence="4">
    <location>
        <begin position="120"/>
        <end position="144"/>
    </location>
</feature>
<reference evidence="7" key="1">
    <citation type="submission" date="2020-10" db="EMBL/GenBank/DDBJ databases">
        <authorList>
            <person name="Kikuchi T."/>
        </authorList>
    </citation>
    <scope>NUCLEOTIDE SEQUENCE</scope>
    <source>
        <strain evidence="7">NKZ352</strain>
    </source>
</reference>
<protein>
    <recommendedName>
        <fullName evidence="9">Transcription termination factor 2</fullName>
    </recommendedName>
</protein>
<dbReference type="AlphaFoldDB" id="A0A8S1GN26"/>
<dbReference type="Proteomes" id="UP000835052">
    <property type="component" value="Unassembled WGS sequence"/>
</dbReference>
<evidence type="ECO:0000256" key="4">
    <source>
        <dbReference type="SAM" id="MobiDB-lite"/>
    </source>
</evidence>
<feature type="compositionally biased region" description="Acidic residues" evidence="4">
    <location>
        <begin position="17"/>
        <end position="35"/>
    </location>
</feature>
<gene>
    <name evidence="7" type="ORF">CAUJ_LOCUS478</name>
</gene>
<dbReference type="CDD" id="cd18008">
    <property type="entry name" value="DEXDc_SHPRH-like"/>
    <property type="match status" value="1"/>
</dbReference>
<dbReference type="SUPFAM" id="SSF52540">
    <property type="entry name" value="P-loop containing nucleoside triphosphate hydrolases"/>
    <property type="match status" value="2"/>
</dbReference>
<evidence type="ECO:0000256" key="3">
    <source>
        <dbReference type="ARBA" id="ARBA00022840"/>
    </source>
</evidence>
<dbReference type="InterPro" id="IPR014001">
    <property type="entry name" value="Helicase_ATP-bd"/>
</dbReference>
<proteinExistence type="predicted"/>
<feature type="domain" description="Helicase ATP-binding" evidence="5">
    <location>
        <begin position="465"/>
        <end position="682"/>
    </location>
</feature>
<dbReference type="InterPro" id="IPR049730">
    <property type="entry name" value="SNF2/RAD54-like_C"/>
</dbReference>
<dbReference type="GO" id="GO:0016787">
    <property type="term" value="F:hydrolase activity"/>
    <property type="evidence" value="ECO:0007669"/>
    <property type="project" value="UniProtKB-KW"/>
</dbReference>
<evidence type="ECO:0000313" key="8">
    <source>
        <dbReference type="Proteomes" id="UP000835052"/>
    </source>
</evidence>
<keyword evidence="3" id="KW-0067">ATP-binding</keyword>
<dbReference type="SMART" id="SM00490">
    <property type="entry name" value="HELICc"/>
    <property type="match status" value="1"/>
</dbReference>
<dbReference type="GO" id="GO:0006281">
    <property type="term" value="P:DNA repair"/>
    <property type="evidence" value="ECO:0007669"/>
    <property type="project" value="TreeGrafter"/>
</dbReference>
<keyword evidence="8" id="KW-1185">Reference proteome</keyword>
<feature type="compositionally biased region" description="Low complexity" evidence="4">
    <location>
        <begin position="108"/>
        <end position="119"/>
    </location>
</feature>
<dbReference type="Gene3D" id="3.40.50.300">
    <property type="entry name" value="P-loop containing nucleotide triphosphate hydrolases"/>
    <property type="match status" value="1"/>
</dbReference>
<dbReference type="SMART" id="SM00487">
    <property type="entry name" value="DEXDc"/>
    <property type="match status" value="1"/>
</dbReference>
<dbReference type="InterPro" id="IPR050628">
    <property type="entry name" value="SNF2_RAD54_helicase_TF"/>
</dbReference>
<evidence type="ECO:0000256" key="1">
    <source>
        <dbReference type="ARBA" id="ARBA00022741"/>
    </source>
</evidence>
<dbReference type="GO" id="GO:0008094">
    <property type="term" value="F:ATP-dependent activity, acting on DNA"/>
    <property type="evidence" value="ECO:0007669"/>
    <property type="project" value="TreeGrafter"/>
</dbReference>
<accession>A0A8S1GN26</accession>
<dbReference type="InterPro" id="IPR001650">
    <property type="entry name" value="Helicase_C-like"/>
</dbReference>
<dbReference type="GO" id="GO:0005524">
    <property type="term" value="F:ATP binding"/>
    <property type="evidence" value="ECO:0007669"/>
    <property type="project" value="UniProtKB-KW"/>
</dbReference>
<dbReference type="Pfam" id="PF00176">
    <property type="entry name" value="SNF2-rel_dom"/>
    <property type="match status" value="1"/>
</dbReference>
<comment type="caution">
    <text evidence="7">The sequence shown here is derived from an EMBL/GenBank/DDBJ whole genome shotgun (WGS) entry which is preliminary data.</text>
</comment>
<dbReference type="EMBL" id="CAJGYM010000001">
    <property type="protein sequence ID" value="CAD6184559.1"/>
    <property type="molecule type" value="Genomic_DNA"/>
</dbReference>
<dbReference type="OrthoDB" id="423559at2759"/>
<evidence type="ECO:0000256" key="2">
    <source>
        <dbReference type="ARBA" id="ARBA00022801"/>
    </source>
</evidence>
<evidence type="ECO:0000259" key="5">
    <source>
        <dbReference type="PROSITE" id="PS51192"/>
    </source>
</evidence>
<dbReference type="InterPro" id="IPR000330">
    <property type="entry name" value="SNF2_N"/>
</dbReference>
<evidence type="ECO:0008006" key="9">
    <source>
        <dbReference type="Google" id="ProtNLM"/>
    </source>
</evidence>
<dbReference type="PANTHER" id="PTHR45626">
    <property type="entry name" value="TRANSCRIPTION TERMINATION FACTOR 2-RELATED"/>
    <property type="match status" value="1"/>
</dbReference>
<feature type="domain" description="Helicase C-terminal" evidence="6">
    <location>
        <begin position="891"/>
        <end position="1037"/>
    </location>
</feature>
<sequence length="1064" mass="120196">MSSYDKFRKSRVIVESSSDEDVVEQSLESDEEVEDSQNMSVAPSTENESKEVIDDSFNGGQDASMLSTSSPKSVIRSQHSSFATSTPNSKSISRNDEDLSVSLREMSVHYSSNHSGSSISRRDAQRHSGTSDELDRSRSFHEGDLNYSPISKELAKNSDNVSKQCLRERLLRKSIGKRGKENRRNLQETTNGWGIPNGESLISSTLSPIPKNNDRKYQAFEDEISGEERAEIKKSALTRVVLDSSDESEGGKELLVEGESSASVQEFDEESFKEEQQSSDTPVVEKVQAPVPKDVDNYQQKSTTELEQKKCNLEKLLKYANNLPDKGLKLQTELTNIAKVLENRALSNESIIIDDVKEDSDLQVVGERRVVPPPLTRPGAPILIPPQPMKVDYDQLNQNEQKRLFGGQMTETRVQKINMVTDKVLFNLHEALTQAPDDQKMTETPEGILIDLMPHQKTGLTWLCWRETQANPGGILADDMGLGKTLSMISLIVRQKKILRGLRESGDEEYKKRRQAAKDVGLIPSNGNLVIAPASLIYQWKKEIEDRVEDGLLSVYMYHGPKREKDAKRLARYDIVISTYALVGGEITEKITTANNEDKDSDEEEKHQKGRAKRVGRNDSPLVQISWARIILDEAHAIKNRTTAASKAACRIPAMARWCLTGTPIHNDLWDFFSLIKFLRVAPFNDEKYWREYIMPMKQKMADRVNLLVKNLLLRRDKAQKCSVTDKKIVDLTEKVFQEHLLELQGPESAAYEILFQASKMKVQELLEQGDDVFGARRRRKNRNETGAEVRNPFLQGPRVIRPGDKFQTMSCVLVMLLRLRQACVHFHLTKTGMDLEAFETIGVSNEEADVESMLQQSMQEMSLDESYQQDVLSNAQKIFEPDFISTKLKKLLELVDNILEKKDKCVIVSQWSTLLSTVEFHIKRRGIQYTSITGSVAPAVRQVAVNSFNQEKGGASVMLLSLTAGGVGLNLIGGNHLILMDLHWNPALEQQAFDRVYRMGQKKDVFIHKLVIKDSIEKRVLDLQQNKLNLAKSVLEGAASKKMNKLTMADLRFLFDLDDKTDK</sequence>
<evidence type="ECO:0000259" key="6">
    <source>
        <dbReference type="PROSITE" id="PS51194"/>
    </source>
</evidence>
<name>A0A8S1GN26_9PELO</name>
<dbReference type="Gene3D" id="3.40.50.10810">
    <property type="entry name" value="Tandem AAA-ATPase domain"/>
    <property type="match status" value="1"/>
</dbReference>
<feature type="region of interest" description="Disordered" evidence="4">
    <location>
        <begin position="1"/>
        <end position="213"/>
    </location>
</feature>
<dbReference type="InterPro" id="IPR038718">
    <property type="entry name" value="SNF2-like_sf"/>
</dbReference>
<dbReference type="Pfam" id="PF00271">
    <property type="entry name" value="Helicase_C"/>
    <property type="match status" value="1"/>
</dbReference>